<feature type="compositionally biased region" description="Basic and acidic residues" evidence="1">
    <location>
        <begin position="336"/>
        <end position="386"/>
    </location>
</feature>
<feature type="region of interest" description="Disordered" evidence="1">
    <location>
        <begin position="296"/>
        <end position="503"/>
    </location>
</feature>
<feature type="compositionally biased region" description="Pro residues" evidence="1">
    <location>
        <begin position="414"/>
        <end position="423"/>
    </location>
</feature>
<evidence type="ECO:0000256" key="1">
    <source>
        <dbReference type="SAM" id="MobiDB-lite"/>
    </source>
</evidence>
<evidence type="ECO:0000313" key="3">
    <source>
        <dbReference type="Proteomes" id="UP000029964"/>
    </source>
</evidence>
<feature type="compositionally biased region" description="Basic residues" evidence="1">
    <location>
        <begin position="493"/>
        <end position="503"/>
    </location>
</feature>
<keyword evidence="3" id="KW-1185">Reference proteome</keyword>
<name>A0A086SWF7_HAPC1</name>
<gene>
    <name evidence="2" type="ORF">ACRE_078680</name>
</gene>
<organism evidence="2 3">
    <name type="scientific">Hapsidospora chrysogenum (strain ATCC 11550 / CBS 779.69 / DSM 880 / IAM 14645 / JCM 23072 / IMI 49137)</name>
    <name type="common">Acremonium chrysogenum</name>
    <dbReference type="NCBI Taxonomy" id="857340"/>
    <lineage>
        <taxon>Eukaryota</taxon>
        <taxon>Fungi</taxon>
        <taxon>Dikarya</taxon>
        <taxon>Ascomycota</taxon>
        <taxon>Pezizomycotina</taxon>
        <taxon>Sordariomycetes</taxon>
        <taxon>Hypocreomycetidae</taxon>
        <taxon>Hypocreales</taxon>
        <taxon>Bionectriaceae</taxon>
        <taxon>Hapsidospora</taxon>
    </lineage>
</organism>
<dbReference type="HOGENOM" id="CLU_028621_0_0_1"/>
<feature type="compositionally biased region" description="Basic and acidic residues" evidence="1">
    <location>
        <begin position="310"/>
        <end position="320"/>
    </location>
</feature>
<evidence type="ECO:0000313" key="2">
    <source>
        <dbReference type="EMBL" id="KFH41439.1"/>
    </source>
</evidence>
<proteinExistence type="predicted"/>
<protein>
    <submittedName>
        <fullName evidence="2">Uncharacterized protein</fullName>
    </submittedName>
</protein>
<dbReference type="Proteomes" id="UP000029964">
    <property type="component" value="Unassembled WGS sequence"/>
</dbReference>
<accession>A0A086SWF7</accession>
<dbReference type="OrthoDB" id="3357341at2759"/>
<comment type="caution">
    <text evidence="2">The sequence shown here is derived from an EMBL/GenBank/DDBJ whole genome shotgun (WGS) entry which is preliminary data.</text>
</comment>
<dbReference type="EMBL" id="JPKY01000129">
    <property type="protein sequence ID" value="KFH41439.1"/>
    <property type="molecule type" value="Genomic_DNA"/>
</dbReference>
<reference evidence="3" key="1">
    <citation type="journal article" date="2014" name="Genome Announc.">
        <title>Genome sequence and annotation of Acremonium chrysogenum, producer of the beta-lactam antibiotic cephalosporin C.</title>
        <authorList>
            <person name="Terfehr D."/>
            <person name="Dahlmann T.A."/>
            <person name="Specht T."/>
            <person name="Zadra I."/>
            <person name="Kuernsteiner H."/>
            <person name="Kueck U."/>
        </authorList>
    </citation>
    <scope>NUCLEOTIDE SEQUENCE [LARGE SCALE GENOMIC DNA]</scope>
    <source>
        <strain evidence="3">ATCC 11550 / CBS 779.69 / DSM 880 / IAM 14645 / JCM 23072 / IMI 49137</strain>
    </source>
</reference>
<feature type="compositionally biased region" description="Low complexity" evidence="1">
    <location>
        <begin position="471"/>
        <end position="480"/>
    </location>
</feature>
<sequence length="503" mass="55561">MLDENLPTYRFRTSSDNPLHTLLYYTHNGSEPTADYLIKRPPPSSSHNQYALGLFDIQYASVLYAEILLKPEWYQPTLSAAEIRANGGQSAAVAQVPQVFSVSLYNPDQTVNVRHQQGSWSKDAWEFEVPERSFRLPSTSRIDQECTESQVPELVPRVNFRWKRDGRMSRDMTCYMSGKTVGGKKNKEPDITIALFKAGKAPSVAIYEPNMRRVDVEDRKGLEVILLLSAEVIRDLYLSPRQDPFNTAGAMPPANVSKVDKSTASGPSMAGAATIAGPGMSGAAMSGAAMSGALANVRPSASQQPAGPDARIRADVEVEKKKKKKKKRAALMEQQTTREKEKKLQREQEEIKKMLEREEREEAERRRRERVEREKRVDRETEELRKKYGAQPALPPRPSPGPRASGALGGWLDAPPPPQPPRPRSVGPSPGPGGVRFAPEQQQQQQQQAPSNPGGGARKTLGNLLHNSPYAGAVAGTASGFFGGSAKDEEKRKKAKKKRSTHF</sequence>
<dbReference type="STRING" id="857340.A0A086SWF7"/>
<dbReference type="AlphaFoldDB" id="A0A086SWF7"/>